<feature type="transmembrane region" description="Helical" evidence="2">
    <location>
        <begin position="94"/>
        <end position="113"/>
    </location>
</feature>
<protein>
    <submittedName>
        <fullName evidence="3">18282_t:CDS:1</fullName>
    </submittedName>
</protein>
<keyword evidence="2" id="KW-1133">Transmembrane helix</keyword>
<dbReference type="OrthoDB" id="3063237at2759"/>
<dbReference type="Proteomes" id="UP000789342">
    <property type="component" value="Unassembled WGS sequence"/>
</dbReference>
<comment type="caution">
    <text evidence="3">The sequence shown here is derived from an EMBL/GenBank/DDBJ whole genome shotgun (WGS) entry which is preliminary data.</text>
</comment>
<keyword evidence="4" id="KW-1185">Reference proteome</keyword>
<keyword evidence="2" id="KW-0812">Transmembrane</keyword>
<proteinExistence type="predicted"/>
<organism evidence="3 4">
    <name type="scientific">Acaulospora morrowiae</name>
    <dbReference type="NCBI Taxonomy" id="94023"/>
    <lineage>
        <taxon>Eukaryota</taxon>
        <taxon>Fungi</taxon>
        <taxon>Fungi incertae sedis</taxon>
        <taxon>Mucoromycota</taxon>
        <taxon>Glomeromycotina</taxon>
        <taxon>Glomeromycetes</taxon>
        <taxon>Diversisporales</taxon>
        <taxon>Acaulosporaceae</taxon>
        <taxon>Acaulospora</taxon>
    </lineage>
</organism>
<accession>A0A9N8VIM3</accession>
<keyword evidence="2" id="KW-0472">Membrane</keyword>
<sequence length="133" mass="14998">MNMHRSNSDRATLLSGGGANGDVSSSGRKVVHDSDTATSSIFEQQNDIRLQELNSKLSALHKASLRDSFTAMRGSLTGTVTRLRHMTSMRHKQYMCYLIMCIVGIFFLFYYFWGYWRNSVDSVGSNDGDRIDV</sequence>
<evidence type="ECO:0000256" key="2">
    <source>
        <dbReference type="SAM" id="Phobius"/>
    </source>
</evidence>
<evidence type="ECO:0000313" key="4">
    <source>
        <dbReference type="Proteomes" id="UP000789342"/>
    </source>
</evidence>
<evidence type="ECO:0000256" key="1">
    <source>
        <dbReference type="SAM" id="MobiDB-lite"/>
    </source>
</evidence>
<feature type="region of interest" description="Disordered" evidence="1">
    <location>
        <begin position="1"/>
        <end position="32"/>
    </location>
</feature>
<dbReference type="AlphaFoldDB" id="A0A9N8VIM3"/>
<name>A0A9N8VIM3_9GLOM</name>
<reference evidence="3" key="1">
    <citation type="submission" date="2021-06" db="EMBL/GenBank/DDBJ databases">
        <authorList>
            <person name="Kallberg Y."/>
            <person name="Tangrot J."/>
            <person name="Rosling A."/>
        </authorList>
    </citation>
    <scope>NUCLEOTIDE SEQUENCE</scope>
    <source>
        <strain evidence="3">CL551</strain>
    </source>
</reference>
<gene>
    <name evidence="3" type="ORF">AMORRO_LOCUS962</name>
</gene>
<dbReference type="EMBL" id="CAJVPV010000341">
    <property type="protein sequence ID" value="CAG8452355.1"/>
    <property type="molecule type" value="Genomic_DNA"/>
</dbReference>
<evidence type="ECO:0000313" key="3">
    <source>
        <dbReference type="EMBL" id="CAG8452355.1"/>
    </source>
</evidence>